<reference evidence="2 3" key="1">
    <citation type="submission" date="2024-11" db="EMBL/GenBank/DDBJ databases">
        <title>A near-complete genome assembly of Cinchona calisaya.</title>
        <authorList>
            <person name="Lian D.C."/>
            <person name="Zhao X.W."/>
            <person name="Wei L."/>
        </authorList>
    </citation>
    <scope>NUCLEOTIDE SEQUENCE [LARGE SCALE GENOMIC DNA]</scope>
    <source>
        <tissue evidence="2">Nenye</tissue>
    </source>
</reference>
<name>A0ABD3A8P4_9GENT</name>
<dbReference type="EMBL" id="JBJUIK010000005">
    <property type="protein sequence ID" value="KAL3527923.1"/>
    <property type="molecule type" value="Genomic_DNA"/>
</dbReference>
<dbReference type="AlphaFoldDB" id="A0ABD3A8P4"/>
<evidence type="ECO:0000313" key="2">
    <source>
        <dbReference type="EMBL" id="KAL3527923.1"/>
    </source>
</evidence>
<evidence type="ECO:0000256" key="1">
    <source>
        <dbReference type="SAM" id="MobiDB-lite"/>
    </source>
</evidence>
<organism evidence="2 3">
    <name type="scientific">Cinchona calisaya</name>
    <dbReference type="NCBI Taxonomy" id="153742"/>
    <lineage>
        <taxon>Eukaryota</taxon>
        <taxon>Viridiplantae</taxon>
        <taxon>Streptophyta</taxon>
        <taxon>Embryophyta</taxon>
        <taxon>Tracheophyta</taxon>
        <taxon>Spermatophyta</taxon>
        <taxon>Magnoliopsida</taxon>
        <taxon>eudicotyledons</taxon>
        <taxon>Gunneridae</taxon>
        <taxon>Pentapetalae</taxon>
        <taxon>asterids</taxon>
        <taxon>lamiids</taxon>
        <taxon>Gentianales</taxon>
        <taxon>Rubiaceae</taxon>
        <taxon>Cinchonoideae</taxon>
        <taxon>Cinchoneae</taxon>
        <taxon>Cinchona</taxon>
    </lineage>
</organism>
<dbReference type="Proteomes" id="UP001630127">
    <property type="component" value="Unassembled WGS sequence"/>
</dbReference>
<feature type="region of interest" description="Disordered" evidence="1">
    <location>
        <begin position="83"/>
        <end position="155"/>
    </location>
</feature>
<gene>
    <name evidence="2" type="ORF">ACH5RR_012579</name>
</gene>
<proteinExistence type="predicted"/>
<evidence type="ECO:0000313" key="3">
    <source>
        <dbReference type="Proteomes" id="UP001630127"/>
    </source>
</evidence>
<feature type="compositionally biased region" description="Polar residues" evidence="1">
    <location>
        <begin position="92"/>
        <end position="135"/>
    </location>
</feature>
<sequence length="185" mass="20331">MPHHKQTDISSYKGMVFVENMPLPKQTETFAYEGLVTMVPIDEIVDDQVFQKPKNHTEKQAQSLNVAILDSLSDSEKGDMILDDLQQEPLPYSSNDSSPRNSLAIPSSPVTTTPFSQPDTSTSQLHDPNSSSSPGPQLPDLFSTTPSPTTHSRPAVPATVTPIFYDQPFPFLTPNPSSKPTMIYI</sequence>
<comment type="caution">
    <text evidence="2">The sequence shown here is derived from an EMBL/GenBank/DDBJ whole genome shotgun (WGS) entry which is preliminary data.</text>
</comment>
<keyword evidence="3" id="KW-1185">Reference proteome</keyword>
<accession>A0ABD3A8P4</accession>
<protein>
    <submittedName>
        <fullName evidence="2">Uncharacterized protein</fullName>
    </submittedName>
</protein>